<dbReference type="EMBL" id="JASEJX010000020">
    <property type="protein sequence ID" value="KAK4513098.1"/>
    <property type="molecule type" value="Genomic_DNA"/>
</dbReference>
<evidence type="ECO:0000313" key="2">
    <source>
        <dbReference type="Proteomes" id="UP001304243"/>
    </source>
</evidence>
<evidence type="ECO:0000313" key="1">
    <source>
        <dbReference type="EMBL" id="KAK4513098.1"/>
    </source>
</evidence>
<accession>A0AAN7HY90</accession>
<sequence length="186" mass="21049">MACIKLKCFSESNTPKITVMGPARLTSMCLENGLWIQVQNKSIGILQEAKSTRSKGNLIFSRMLYITAPRLQLVYTKPYAEDIHVYVLVSFAIKSLLGCKILFKHHYCALNHHRDMDRNKFKPDNLYYVKIRSKRFDIYVTDIKSSKCSAPAPASDLVKIGQQNEQDDQQLGSTEGSLACGCWHIG</sequence>
<dbReference type="AlphaFoldDB" id="A0AAN7HY90"/>
<keyword evidence="1" id="KW-0378">Hydrolase</keyword>
<gene>
    <name evidence="1" type="ORF">ATC70_000136</name>
</gene>
<reference evidence="1 2" key="1">
    <citation type="submission" date="2022-11" db="EMBL/GenBank/DDBJ databases">
        <title>Mucor velutinosus strain NIH1002 WGS.</title>
        <authorList>
            <person name="Subramanian P."/>
            <person name="Mullikin J.C."/>
            <person name="Segre J.A."/>
            <person name="Zelazny A.M."/>
        </authorList>
    </citation>
    <scope>NUCLEOTIDE SEQUENCE [LARGE SCALE GENOMIC DNA]</scope>
    <source>
        <strain evidence="1 2">NIH1002</strain>
    </source>
</reference>
<proteinExistence type="predicted"/>
<dbReference type="GeneID" id="89943838"/>
<dbReference type="EC" id="3.5.4.3" evidence="1"/>
<name>A0AAN7HY90_9FUNG</name>
<dbReference type="GO" id="GO:0008892">
    <property type="term" value="F:guanine deaminase activity"/>
    <property type="evidence" value="ECO:0007669"/>
    <property type="project" value="UniProtKB-EC"/>
</dbReference>
<protein>
    <submittedName>
        <fullName evidence="1">Guanine deaminase (Guanase) (Guanine aminohydrolase)</fullName>
        <ecNumber evidence="1">3.5.4.3</ecNumber>
    </submittedName>
</protein>
<organism evidence="1 2">
    <name type="scientific">Mucor velutinosus</name>
    <dbReference type="NCBI Taxonomy" id="708070"/>
    <lineage>
        <taxon>Eukaryota</taxon>
        <taxon>Fungi</taxon>
        <taxon>Fungi incertae sedis</taxon>
        <taxon>Mucoromycota</taxon>
        <taxon>Mucoromycotina</taxon>
        <taxon>Mucoromycetes</taxon>
        <taxon>Mucorales</taxon>
        <taxon>Mucorineae</taxon>
        <taxon>Mucoraceae</taxon>
        <taxon>Mucor</taxon>
    </lineage>
</organism>
<keyword evidence="2" id="KW-1185">Reference proteome</keyword>
<dbReference type="RefSeq" id="XP_064679764.1">
    <property type="nucleotide sequence ID" value="XM_064819557.1"/>
</dbReference>
<dbReference type="Proteomes" id="UP001304243">
    <property type="component" value="Unassembled WGS sequence"/>
</dbReference>
<comment type="caution">
    <text evidence="1">The sequence shown here is derived from an EMBL/GenBank/DDBJ whole genome shotgun (WGS) entry which is preliminary data.</text>
</comment>